<keyword evidence="1" id="KW-0812">Transmembrane</keyword>
<dbReference type="RefSeq" id="WP_099413568.1">
    <property type="nucleotide sequence ID" value="NZ_PDYH01000042.1"/>
</dbReference>
<name>A0A2G3E8F8_9FIRM</name>
<keyword evidence="3" id="KW-1185">Reference proteome</keyword>
<accession>A0A2G3E8F8</accession>
<protein>
    <recommendedName>
        <fullName evidence="4">DUF3784 domain-containing protein</fullName>
    </recommendedName>
</protein>
<dbReference type="AlphaFoldDB" id="A0A2G3E8F8"/>
<proteinExistence type="predicted"/>
<organism evidence="2 3">
    <name type="scientific">Pseudobutyrivibrio ruminis</name>
    <dbReference type="NCBI Taxonomy" id="46206"/>
    <lineage>
        <taxon>Bacteria</taxon>
        <taxon>Bacillati</taxon>
        <taxon>Bacillota</taxon>
        <taxon>Clostridia</taxon>
        <taxon>Lachnospirales</taxon>
        <taxon>Lachnospiraceae</taxon>
        <taxon>Pseudobutyrivibrio</taxon>
    </lineage>
</organism>
<evidence type="ECO:0000313" key="3">
    <source>
        <dbReference type="Proteomes" id="UP000224317"/>
    </source>
</evidence>
<evidence type="ECO:0000256" key="1">
    <source>
        <dbReference type="SAM" id="Phobius"/>
    </source>
</evidence>
<reference evidence="2" key="1">
    <citation type="submission" date="2017-10" db="EMBL/GenBank/DDBJ databases">
        <title>Resolving the taxonomy of Roseburia spp., Eubacterium rectale and Agathobacter spp. through phylogenomic analysis.</title>
        <authorList>
            <person name="Sheridan P.O."/>
            <person name="Walker A.W."/>
            <person name="Duncan S.H."/>
            <person name="Scott K.P."/>
            <person name="Toole P.W.O."/>
            <person name="Luis P."/>
            <person name="Flint H.J."/>
        </authorList>
    </citation>
    <scope>NUCLEOTIDE SEQUENCE [LARGE SCALE GENOMIC DNA]</scope>
    <source>
        <strain evidence="2">JK10</strain>
    </source>
</reference>
<dbReference type="EMBL" id="PDYH01000042">
    <property type="protein sequence ID" value="PHU39588.1"/>
    <property type="molecule type" value="Genomic_DNA"/>
</dbReference>
<keyword evidence="1" id="KW-0472">Membrane</keyword>
<sequence>MIIGFIIWTVVSFIFVVIGISCLRAKEPVGFFTFAKPPIVTDIKKYNKAVAILWFVFALLLEFLGLPFLFCEQNSPVFIVIVLGAFLLVIAIIISYIFIEKKYRV</sequence>
<feature type="transmembrane region" description="Helical" evidence="1">
    <location>
        <begin position="6"/>
        <end position="25"/>
    </location>
</feature>
<comment type="caution">
    <text evidence="2">The sequence shown here is derived from an EMBL/GenBank/DDBJ whole genome shotgun (WGS) entry which is preliminary data.</text>
</comment>
<evidence type="ECO:0008006" key="4">
    <source>
        <dbReference type="Google" id="ProtNLM"/>
    </source>
</evidence>
<dbReference type="Proteomes" id="UP000224317">
    <property type="component" value="Unassembled WGS sequence"/>
</dbReference>
<feature type="transmembrane region" description="Helical" evidence="1">
    <location>
        <begin position="46"/>
        <end position="70"/>
    </location>
</feature>
<gene>
    <name evidence="2" type="ORF">CSX00_09735</name>
</gene>
<feature type="transmembrane region" description="Helical" evidence="1">
    <location>
        <begin position="76"/>
        <end position="99"/>
    </location>
</feature>
<evidence type="ECO:0000313" key="2">
    <source>
        <dbReference type="EMBL" id="PHU39588.1"/>
    </source>
</evidence>
<keyword evidence="1" id="KW-1133">Transmembrane helix</keyword>